<comment type="catalytic activity">
    <reaction evidence="8">
        <text>L-glutamate + ATP = L-glutamyl 5-phosphate + ADP</text>
        <dbReference type="Rhea" id="RHEA:14877"/>
        <dbReference type="ChEBI" id="CHEBI:29985"/>
        <dbReference type="ChEBI" id="CHEBI:30616"/>
        <dbReference type="ChEBI" id="CHEBI:58274"/>
        <dbReference type="ChEBI" id="CHEBI:456216"/>
        <dbReference type="EC" id="2.7.2.11"/>
    </reaction>
</comment>
<dbReference type="EMBL" id="AVBF01000015">
    <property type="protein sequence ID" value="KGP73285.1"/>
    <property type="molecule type" value="Genomic_DNA"/>
</dbReference>
<keyword evidence="7 8" id="KW-0067">ATP-binding</keyword>
<comment type="pathway">
    <text evidence="8">Amino-acid biosynthesis; L-proline biosynthesis; L-glutamate 5-semialdehyde from L-glutamate: step 1/2.</text>
</comment>
<dbReference type="InterPro" id="IPR002478">
    <property type="entry name" value="PUA"/>
</dbReference>
<dbReference type="HAMAP" id="MF_00456">
    <property type="entry name" value="ProB"/>
    <property type="match status" value="1"/>
</dbReference>
<dbReference type="FunFam" id="3.40.1160.10:FF:000018">
    <property type="entry name" value="Glutamate 5-kinase"/>
    <property type="match status" value="1"/>
</dbReference>
<dbReference type="InterPro" id="IPR036974">
    <property type="entry name" value="PUA_sf"/>
</dbReference>
<dbReference type="RefSeq" id="WP_036818066.1">
    <property type="nucleotide sequence ID" value="NZ_AVBF01000015.1"/>
</dbReference>
<dbReference type="Proteomes" id="UP000030147">
    <property type="component" value="Unassembled WGS sequence"/>
</dbReference>
<comment type="similarity">
    <text evidence="8">Belongs to the glutamate 5-kinase family.</text>
</comment>
<feature type="binding site" evidence="8">
    <location>
        <begin position="213"/>
        <end position="219"/>
    </location>
    <ligand>
        <name>ATP</name>
        <dbReference type="ChEBI" id="CHEBI:30616"/>
    </ligand>
</feature>
<evidence type="ECO:0000256" key="7">
    <source>
        <dbReference type="ARBA" id="ARBA00022840"/>
    </source>
</evidence>
<keyword evidence="1 8" id="KW-0963">Cytoplasm</keyword>
<dbReference type="InterPro" id="IPR011529">
    <property type="entry name" value="Glu_5kinase"/>
</dbReference>
<dbReference type="PROSITE" id="PS50890">
    <property type="entry name" value="PUA"/>
    <property type="match status" value="1"/>
</dbReference>
<dbReference type="UniPathway" id="UPA00098">
    <property type="reaction ID" value="UER00359"/>
</dbReference>
<evidence type="ECO:0000256" key="3">
    <source>
        <dbReference type="ARBA" id="ARBA00022650"/>
    </source>
</evidence>
<dbReference type="eggNOG" id="COG0263">
    <property type="taxonomic scope" value="Bacteria"/>
</dbReference>
<feature type="binding site" evidence="8">
    <location>
        <position position="53"/>
    </location>
    <ligand>
        <name>substrate</name>
    </ligand>
</feature>
<feature type="domain" description="PUA" evidence="9">
    <location>
        <begin position="281"/>
        <end position="365"/>
    </location>
</feature>
<evidence type="ECO:0000256" key="5">
    <source>
        <dbReference type="ARBA" id="ARBA00022741"/>
    </source>
</evidence>
<dbReference type="InterPro" id="IPR015947">
    <property type="entry name" value="PUA-like_sf"/>
</dbReference>
<evidence type="ECO:0000256" key="2">
    <source>
        <dbReference type="ARBA" id="ARBA00022605"/>
    </source>
</evidence>
<dbReference type="SUPFAM" id="SSF53633">
    <property type="entry name" value="Carbamate kinase-like"/>
    <property type="match status" value="1"/>
</dbReference>
<dbReference type="InterPro" id="IPR001057">
    <property type="entry name" value="Glu/AcGlu_kinase"/>
</dbReference>
<evidence type="ECO:0000313" key="11">
    <source>
        <dbReference type="Proteomes" id="UP000030147"/>
    </source>
</evidence>
<dbReference type="EC" id="2.7.2.11" evidence="8"/>
<dbReference type="OrthoDB" id="9804434at2"/>
<dbReference type="InterPro" id="IPR005715">
    <property type="entry name" value="Glu_5kinase/COase_Synthase"/>
</dbReference>
<protein>
    <recommendedName>
        <fullName evidence="8">Glutamate 5-kinase</fullName>
        <ecNumber evidence="8">2.7.2.11</ecNumber>
    </recommendedName>
    <alternativeName>
        <fullName evidence="8">Gamma-glutamyl kinase</fullName>
        <shortName evidence="8">GK</shortName>
    </alternativeName>
</protein>
<reference evidence="10 11" key="1">
    <citation type="journal article" date="2015" name="Stand. Genomic Sci.">
        <title>High quality draft genome sequence of the moderately halophilic bacterium Pontibacillus yanchengensis Y32(T) and comparison among Pontibacillus genomes.</title>
        <authorList>
            <person name="Huang J."/>
            <person name="Qiao Z.X."/>
            <person name="Tang J.W."/>
            <person name="Wang G."/>
        </authorList>
    </citation>
    <scope>NUCLEOTIDE SEQUENCE [LARGE SCALE GENOMIC DNA]</scope>
    <source>
        <strain evidence="10 11">Y32</strain>
    </source>
</reference>
<feature type="binding site" evidence="8">
    <location>
        <position position="152"/>
    </location>
    <ligand>
        <name>substrate</name>
    </ligand>
</feature>
<dbReference type="PROSITE" id="PS00902">
    <property type="entry name" value="GLUTAMATE_5_KINASE"/>
    <property type="match status" value="1"/>
</dbReference>
<comment type="function">
    <text evidence="8">Catalyzes the transfer of a phosphate group to glutamate to form L-glutamate 5-phosphate.</text>
</comment>
<keyword evidence="4 8" id="KW-0808">Transferase</keyword>
<dbReference type="GO" id="GO:0004349">
    <property type="term" value="F:glutamate 5-kinase activity"/>
    <property type="evidence" value="ECO:0007669"/>
    <property type="project" value="UniProtKB-UniRule"/>
</dbReference>
<dbReference type="STRING" id="1385514.N782_06640"/>
<dbReference type="SMART" id="SM00359">
    <property type="entry name" value="PUA"/>
    <property type="match status" value="1"/>
</dbReference>
<dbReference type="SUPFAM" id="SSF88697">
    <property type="entry name" value="PUA domain-like"/>
    <property type="match status" value="1"/>
</dbReference>
<dbReference type="GO" id="GO:0005524">
    <property type="term" value="F:ATP binding"/>
    <property type="evidence" value="ECO:0007669"/>
    <property type="project" value="UniProtKB-KW"/>
</dbReference>
<dbReference type="InterPro" id="IPR036393">
    <property type="entry name" value="AceGlu_kinase-like_sf"/>
</dbReference>
<evidence type="ECO:0000259" key="9">
    <source>
        <dbReference type="SMART" id="SM00359"/>
    </source>
</evidence>
<dbReference type="CDD" id="cd04242">
    <property type="entry name" value="AAK_G5K_ProB"/>
    <property type="match status" value="1"/>
</dbReference>
<keyword evidence="6 8" id="KW-0418">Kinase</keyword>
<evidence type="ECO:0000313" key="10">
    <source>
        <dbReference type="EMBL" id="KGP73285.1"/>
    </source>
</evidence>
<comment type="caution">
    <text evidence="10">The sequence shown here is derived from an EMBL/GenBank/DDBJ whole genome shotgun (WGS) entry which is preliminary data.</text>
</comment>
<dbReference type="GO" id="GO:0003723">
    <property type="term" value="F:RNA binding"/>
    <property type="evidence" value="ECO:0007669"/>
    <property type="project" value="InterPro"/>
</dbReference>
<dbReference type="PIRSF" id="PIRSF000729">
    <property type="entry name" value="GK"/>
    <property type="match status" value="1"/>
</dbReference>
<gene>
    <name evidence="8" type="primary">proB</name>
    <name evidence="10" type="ORF">N782_06640</name>
</gene>
<dbReference type="AlphaFoldDB" id="A0A0A2TVI6"/>
<sequence length="375" mass="40766">MIHDKENKRVVVKIGSSSLTSSQGELSRRKLEKLINEVVLLKDEGYEVLLVSSGAVAAGYRKLGCLTRPDSLPERQAAASIGQGLLMETYSELFVSHGYIASQILLTRSDLANEERYNNAQNTINVLLERGVIPIVNENDSVTTDELKFGDNDTLSAKVAALVDAHQLIVLSDVDGLYDGDPKSSDSKLIEHVYDITEEIESVAGGSGSSVGTGGMKSKIDAFKIAMASGISAFLGRATVSNIIYDAVHLQARGTYFDPNPESLNLDKKQQWIAFNSGPEGELVLKNSRVGEVIEEEVHIYPADIEAVRGSFEKEAVVRILDEANVEVGLGVVNFSSSMIKQWSDVDSNLKSGNEIAIDKEQFVCHLTTKVSMKL</sequence>
<organism evidence="10 11">
    <name type="scientific">Pontibacillus yanchengensis Y32</name>
    <dbReference type="NCBI Taxonomy" id="1385514"/>
    <lineage>
        <taxon>Bacteria</taxon>
        <taxon>Bacillati</taxon>
        <taxon>Bacillota</taxon>
        <taxon>Bacilli</taxon>
        <taxon>Bacillales</taxon>
        <taxon>Bacillaceae</taxon>
        <taxon>Pontibacillus</taxon>
    </lineage>
</organism>
<dbReference type="PANTHER" id="PTHR43654">
    <property type="entry name" value="GLUTAMATE 5-KINASE"/>
    <property type="match status" value="1"/>
</dbReference>
<evidence type="ECO:0000256" key="4">
    <source>
        <dbReference type="ARBA" id="ARBA00022679"/>
    </source>
</evidence>
<dbReference type="GO" id="GO:0055129">
    <property type="term" value="P:L-proline biosynthetic process"/>
    <property type="evidence" value="ECO:0007669"/>
    <property type="project" value="UniProtKB-UniRule"/>
</dbReference>
<dbReference type="PANTHER" id="PTHR43654:SF1">
    <property type="entry name" value="ISOPENTENYL PHOSPHATE KINASE"/>
    <property type="match status" value="1"/>
</dbReference>
<keyword evidence="2 8" id="KW-0028">Amino-acid biosynthesis</keyword>
<feature type="binding site" evidence="8">
    <location>
        <position position="140"/>
    </location>
    <ligand>
        <name>substrate</name>
    </ligand>
</feature>
<dbReference type="Pfam" id="PF00696">
    <property type="entry name" value="AA_kinase"/>
    <property type="match status" value="1"/>
</dbReference>
<dbReference type="InterPro" id="IPR001048">
    <property type="entry name" value="Asp/Glu/Uridylate_kinase"/>
</dbReference>
<keyword evidence="5 8" id="KW-0547">Nucleotide-binding</keyword>
<accession>A0A0A2TVI6</accession>
<comment type="subcellular location">
    <subcellularLocation>
        <location evidence="8">Cytoplasm</location>
    </subcellularLocation>
</comment>
<proteinExistence type="inferred from homology"/>
<evidence type="ECO:0000256" key="6">
    <source>
        <dbReference type="ARBA" id="ARBA00022777"/>
    </source>
</evidence>
<dbReference type="Gene3D" id="3.40.1160.10">
    <property type="entry name" value="Acetylglutamate kinase-like"/>
    <property type="match status" value="1"/>
</dbReference>
<evidence type="ECO:0000256" key="8">
    <source>
        <dbReference type="HAMAP-Rule" id="MF_00456"/>
    </source>
</evidence>
<keyword evidence="11" id="KW-1185">Reference proteome</keyword>
<dbReference type="NCBIfam" id="TIGR01027">
    <property type="entry name" value="proB"/>
    <property type="match status" value="1"/>
</dbReference>
<dbReference type="GO" id="GO:0005829">
    <property type="term" value="C:cytosol"/>
    <property type="evidence" value="ECO:0007669"/>
    <property type="project" value="TreeGrafter"/>
</dbReference>
<keyword evidence="3 8" id="KW-0641">Proline biosynthesis</keyword>
<dbReference type="InterPro" id="IPR041739">
    <property type="entry name" value="G5K_ProB"/>
</dbReference>
<dbReference type="InterPro" id="IPR019797">
    <property type="entry name" value="Glutamate_5-kinase_CS"/>
</dbReference>
<dbReference type="Gene3D" id="2.30.130.10">
    <property type="entry name" value="PUA domain"/>
    <property type="match status" value="1"/>
</dbReference>
<dbReference type="PRINTS" id="PR00474">
    <property type="entry name" value="GLU5KINASE"/>
</dbReference>
<name>A0A0A2TVI6_9BACI</name>
<feature type="binding site" evidence="8">
    <location>
        <begin position="172"/>
        <end position="173"/>
    </location>
    <ligand>
        <name>ATP</name>
        <dbReference type="ChEBI" id="CHEBI:30616"/>
    </ligand>
</feature>
<feature type="binding site" evidence="8">
    <location>
        <position position="13"/>
    </location>
    <ligand>
        <name>ATP</name>
        <dbReference type="ChEBI" id="CHEBI:30616"/>
    </ligand>
</feature>
<evidence type="ECO:0000256" key="1">
    <source>
        <dbReference type="ARBA" id="ARBA00022490"/>
    </source>
</evidence>